<dbReference type="PANTHER" id="PTHR39081">
    <property type="entry name" value="MUT7-C DOMAIN-CONTAINING PROTEIN"/>
    <property type="match status" value="1"/>
</dbReference>
<evidence type="ECO:0000313" key="3">
    <source>
        <dbReference type="EMBL" id="MBE2999558.1"/>
    </source>
</evidence>
<organism evidence="3 4">
    <name type="scientific">Nocardiopsis coralli</name>
    <dbReference type="NCBI Taxonomy" id="2772213"/>
    <lineage>
        <taxon>Bacteria</taxon>
        <taxon>Bacillati</taxon>
        <taxon>Actinomycetota</taxon>
        <taxon>Actinomycetes</taxon>
        <taxon>Streptosporangiales</taxon>
        <taxon>Nocardiopsidaceae</taxon>
        <taxon>Nocardiopsis</taxon>
    </lineage>
</organism>
<keyword evidence="4" id="KW-1185">Reference proteome</keyword>
<proteinExistence type="predicted"/>
<dbReference type="Pfam" id="PF14451">
    <property type="entry name" value="Ub-Mut7C"/>
    <property type="match status" value="1"/>
</dbReference>
<feature type="domain" description="Mut7-C RNAse" evidence="1">
    <location>
        <begin position="90"/>
        <end position="231"/>
    </location>
</feature>
<dbReference type="Pfam" id="PF01927">
    <property type="entry name" value="Mut7-C"/>
    <property type="match status" value="1"/>
</dbReference>
<comment type="caution">
    <text evidence="3">The sequence shown here is derived from an EMBL/GenBank/DDBJ whole genome shotgun (WGS) entry which is preliminary data.</text>
</comment>
<evidence type="ECO:0000313" key="4">
    <source>
        <dbReference type="Proteomes" id="UP000806528"/>
    </source>
</evidence>
<accession>A0ABR9P6U1</accession>
<protein>
    <recommendedName>
        <fullName evidence="5">Mut7-C ubiquitin/RNAse domain-containing protein</fullName>
    </recommendedName>
</protein>
<dbReference type="RefSeq" id="WP_193122174.1">
    <property type="nucleotide sequence ID" value="NZ_JADBGI010000009.1"/>
</dbReference>
<evidence type="ECO:0008006" key="5">
    <source>
        <dbReference type="Google" id="ProtNLM"/>
    </source>
</evidence>
<evidence type="ECO:0000259" key="2">
    <source>
        <dbReference type="Pfam" id="PF14451"/>
    </source>
</evidence>
<dbReference type="EMBL" id="JADBGI010000009">
    <property type="protein sequence ID" value="MBE2999558.1"/>
    <property type="molecule type" value="Genomic_DNA"/>
</dbReference>
<feature type="domain" description="Ubiquitin Mut7-C" evidence="2">
    <location>
        <begin position="5"/>
        <end position="76"/>
    </location>
</feature>
<reference evidence="3 4" key="1">
    <citation type="submission" date="2020-09" db="EMBL/GenBank/DDBJ databases">
        <title>Diversity and distribution of actinomycetes associated with coral in the coast of Hainan.</title>
        <authorList>
            <person name="Li F."/>
        </authorList>
    </citation>
    <scope>NUCLEOTIDE SEQUENCE [LARGE SCALE GENOMIC DNA]</scope>
    <source>
        <strain evidence="3 4">HNM0947</strain>
    </source>
</reference>
<name>A0ABR9P6U1_9ACTN</name>
<dbReference type="Proteomes" id="UP000806528">
    <property type="component" value="Unassembled WGS sequence"/>
</dbReference>
<dbReference type="InterPro" id="IPR027798">
    <property type="entry name" value="Ub_Mut7C"/>
</dbReference>
<dbReference type="PANTHER" id="PTHR39081:SF1">
    <property type="entry name" value="MUT7-C RNASE DOMAIN-CONTAINING PROTEIN"/>
    <property type="match status" value="1"/>
</dbReference>
<dbReference type="InterPro" id="IPR002782">
    <property type="entry name" value="Mut7-C_RNAse_dom"/>
</dbReference>
<sequence length="243" mass="27089">MDAHPTITLHVPPDLRFFLPPRHRGARVHLPHDPDATLGHTLQSLGIPLTEVGRIGIGEATVAPDHRPAPGDTISVDVPSWPQNAPTDPPRLLLDVHLGTLARRLRLLGIDTAYDNDRDDPSLLAQANAEQRILLTRDRGLLFRRALHAGAHVRAQHTDAQLHEVLARFAPPLHPWTRCPACNGLLYPVTPEQVAHRLEPGTRATYDTFAQCNDCERVYWPGAHHDDLRQIVRRALPDTPDRP</sequence>
<gene>
    <name evidence="3" type="ORF">IDM40_12695</name>
</gene>
<evidence type="ECO:0000259" key="1">
    <source>
        <dbReference type="Pfam" id="PF01927"/>
    </source>
</evidence>